<dbReference type="PANTHER" id="PTHR44846">
    <property type="entry name" value="MANNOSYL-D-GLYCERATE TRANSPORT/METABOLISM SYSTEM REPRESSOR MNGR-RELATED"/>
    <property type="match status" value="1"/>
</dbReference>
<dbReference type="EMBL" id="JBHTHM010000010">
    <property type="protein sequence ID" value="MFD0782496.1"/>
    <property type="molecule type" value="Genomic_DNA"/>
</dbReference>
<dbReference type="Proteomes" id="UP001597053">
    <property type="component" value="Unassembled WGS sequence"/>
</dbReference>
<keyword evidence="3" id="KW-0804">Transcription</keyword>
<evidence type="ECO:0000256" key="1">
    <source>
        <dbReference type="ARBA" id="ARBA00023015"/>
    </source>
</evidence>
<evidence type="ECO:0000313" key="6">
    <source>
        <dbReference type="Proteomes" id="UP001597053"/>
    </source>
</evidence>
<dbReference type="CDD" id="cd07377">
    <property type="entry name" value="WHTH_GntR"/>
    <property type="match status" value="1"/>
</dbReference>
<dbReference type="PROSITE" id="PS50949">
    <property type="entry name" value="HTH_GNTR"/>
    <property type="match status" value="1"/>
</dbReference>
<organism evidence="5 6">
    <name type="scientific">Micromonospora azadirachtae</name>
    <dbReference type="NCBI Taxonomy" id="1970735"/>
    <lineage>
        <taxon>Bacteria</taxon>
        <taxon>Bacillati</taxon>
        <taxon>Actinomycetota</taxon>
        <taxon>Actinomycetes</taxon>
        <taxon>Micromonosporales</taxon>
        <taxon>Micromonosporaceae</taxon>
        <taxon>Micromonospora</taxon>
    </lineage>
</organism>
<reference evidence="6" key="1">
    <citation type="journal article" date="2019" name="Int. J. Syst. Evol. Microbiol.">
        <title>The Global Catalogue of Microorganisms (GCM) 10K type strain sequencing project: providing services to taxonomists for standard genome sequencing and annotation.</title>
        <authorList>
            <consortium name="The Broad Institute Genomics Platform"/>
            <consortium name="The Broad Institute Genome Sequencing Center for Infectious Disease"/>
            <person name="Wu L."/>
            <person name="Ma J."/>
        </authorList>
    </citation>
    <scope>NUCLEOTIDE SEQUENCE [LARGE SCALE GENOMIC DNA]</scope>
    <source>
        <strain evidence="6">JCM 32148</strain>
    </source>
</reference>
<evidence type="ECO:0000256" key="2">
    <source>
        <dbReference type="ARBA" id="ARBA00023125"/>
    </source>
</evidence>
<dbReference type="Gene3D" id="1.10.10.10">
    <property type="entry name" value="Winged helix-like DNA-binding domain superfamily/Winged helix DNA-binding domain"/>
    <property type="match status" value="1"/>
</dbReference>
<gene>
    <name evidence="5" type="ORF">ACFQZ8_00935</name>
</gene>
<name>A0ABW2ZUZ4_9ACTN</name>
<comment type="caution">
    <text evidence="5">The sequence shown here is derived from an EMBL/GenBank/DDBJ whole genome shotgun (WGS) entry which is preliminary data.</text>
</comment>
<feature type="domain" description="HTH gntR-type" evidence="4">
    <location>
        <begin position="5"/>
        <end position="73"/>
    </location>
</feature>
<dbReference type="InterPro" id="IPR036388">
    <property type="entry name" value="WH-like_DNA-bd_sf"/>
</dbReference>
<dbReference type="Pfam" id="PF00392">
    <property type="entry name" value="GntR"/>
    <property type="match status" value="1"/>
</dbReference>
<protein>
    <submittedName>
        <fullName evidence="5">GntR family transcriptional regulator</fullName>
    </submittedName>
</protein>
<dbReference type="SUPFAM" id="SSF46785">
    <property type="entry name" value="Winged helix' DNA-binding domain"/>
    <property type="match status" value="1"/>
</dbReference>
<evidence type="ECO:0000259" key="4">
    <source>
        <dbReference type="PROSITE" id="PS50949"/>
    </source>
</evidence>
<keyword evidence="6" id="KW-1185">Reference proteome</keyword>
<evidence type="ECO:0000256" key="3">
    <source>
        <dbReference type="ARBA" id="ARBA00023163"/>
    </source>
</evidence>
<keyword evidence="1" id="KW-0805">Transcription regulation</keyword>
<proteinExistence type="predicted"/>
<dbReference type="InterPro" id="IPR036390">
    <property type="entry name" value="WH_DNA-bd_sf"/>
</dbReference>
<dbReference type="PANTHER" id="PTHR44846:SF1">
    <property type="entry name" value="MANNOSYL-D-GLYCERATE TRANSPORT_METABOLISM SYSTEM REPRESSOR MNGR-RELATED"/>
    <property type="match status" value="1"/>
</dbReference>
<dbReference type="InterPro" id="IPR000524">
    <property type="entry name" value="Tscrpt_reg_HTH_GntR"/>
</dbReference>
<dbReference type="InterPro" id="IPR050679">
    <property type="entry name" value="Bact_HTH_transcr_reg"/>
</dbReference>
<accession>A0ABW2ZUZ4</accession>
<keyword evidence="2" id="KW-0238">DNA-binding</keyword>
<sequence>MTGFIPTYRVILNDIRKSIASGQLKQGDKLPTLQELATKYDCSLGTARRAIEILLETGEVYGHQGKGTFVGPRP</sequence>
<evidence type="ECO:0000313" key="5">
    <source>
        <dbReference type="EMBL" id="MFD0782496.1"/>
    </source>
</evidence>
<dbReference type="SMART" id="SM00345">
    <property type="entry name" value="HTH_GNTR"/>
    <property type="match status" value="1"/>
</dbReference>